<organism evidence="1 2">
    <name type="scientific">Trifolium pratense</name>
    <name type="common">Red clover</name>
    <dbReference type="NCBI Taxonomy" id="57577"/>
    <lineage>
        <taxon>Eukaryota</taxon>
        <taxon>Viridiplantae</taxon>
        <taxon>Streptophyta</taxon>
        <taxon>Embryophyta</taxon>
        <taxon>Tracheophyta</taxon>
        <taxon>Spermatophyta</taxon>
        <taxon>Magnoliopsida</taxon>
        <taxon>eudicotyledons</taxon>
        <taxon>Gunneridae</taxon>
        <taxon>Pentapetalae</taxon>
        <taxon>rosids</taxon>
        <taxon>fabids</taxon>
        <taxon>Fabales</taxon>
        <taxon>Fabaceae</taxon>
        <taxon>Papilionoideae</taxon>
        <taxon>50 kb inversion clade</taxon>
        <taxon>NPAAA clade</taxon>
        <taxon>Hologalegina</taxon>
        <taxon>IRL clade</taxon>
        <taxon>Trifolieae</taxon>
        <taxon>Trifolium</taxon>
    </lineage>
</organism>
<comment type="caution">
    <text evidence="1">The sequence shown here is derived from an EMBL/GenBank/DDBJ whole genome shotgun (WGS) entry which is preliminary data.</text>
</comment>
<proteinExistence type="predicted"/>
<name>A0ACB0M9T0_TRIPR</name>
<accession>A0ACB0M9T0</accession>
<protein>
    <submittedName>
        <fullName evidence="1">Uncharacterized protein</fullName>
    </submittedName>
</protein>
<dbReference type="Proteomes" id="UP001177021">
    <property type="component" value="Unassembled WGS sequence"/>
</dbReference>
<dbReference type="EMBL" id="CASHSV030000823">
    <property type="protein sequence ID" value="CAJ2677622.1"/>
    <property type="molecule type" value="Genomic_DNA"/>
</dbReference>
<reference evidence="1" key="1">
    <citation type="submission" date="2023-10" db="EMBL/GenBank/DDBJ databases">
        <authorList>
            <person name="Rodriguez Cubillos JULIANA M."/>
            <person name="De Vega J."/>
        </authorList>
    </citation>
    <scope>NUCLEOTIDE SEQUENCE</scope>
</reference>
<evidence type="ECO:0000313" key="1">
    <source>
        <dbReference type="EMBL" id="CAJ2677622.1"/>
    </source>
</evidence>
<sequence length="444" mass="50544">MEIEIISREFIKPSSPTPSHLKKFPISFIDHITFRNYVPLLFFYNDTKVCDQTSKISNLKNSLAQILSIYYPFAGRFKDQLSIECNDQGVSFLVANIIGTKLSTILQNPTENVLNPLFPDELQWKKMDWNESILVIQINCFACGGFVISVCACHKIIDAATAFNFMNDWAKLNREEGDSNSKFSLPYNSLYAGDTIFPQGNLPNFPEGEFVIDKTIVCKRFVFEASKIKLLKNMVNFDTHAVKNPTRVEVVTSLIYKCVVSVLGLNYKTTSLRMAVDLRKRMVPPLSQKCVGNIVWFLFVMNPELHDLVFKIRQGLCEFREVYPKKFGGKEKDLSFIFECLKQVTTSVSESNSIDQSLIMYASWCRFPMYEADFGWGKPIWVTTSACPVKNAIVLMDTRDGDGIEAIVNMKENDMIMFEHELELLQYASLNPSIIVGHDVANGF</sequence>
<evidence type="ECO:0000313" key="2">
    <source>
        <dbReference type="Proteomes" id="UP001177021"/>
    </source>
</evidence>
<gene>
    <name evidence="1" type="ORF">MILVUS5_LOCUS40079</name>
</gene>
<keyword evidence="2" id="KW-1185">Reference proteome</keyword>